<dbReference type="SMART" id="SM00773">
    <property type="entry name" value="WGR"/>
    <property type="match status" value="1"/>
</dbReference>
<feature type="domain" description="WGR" evidence="1">
    <location>
        <begin position="1"/>
        <end position="86"/>
    </location>
</feature>
<dbReference type="EMBL" id="SWJZ01000030">
    <property type="protein sequence ID" value="TKD21505.1"/>
    <property type="molecule type" value="Genomic_DNA"/>
</dbReference>
<proteinExistence type="predicted"/>
<gene>
    <name evidence="2" type="ORF">FBT96_09310</name>
</gene>
<dbReference type="Gene3D" id="2.20.140.10">
    <property type="entry name" value="WGR domain"/>
    <property type="match status" value="1"/>
</dbReference>
<reference evidence="2 3" key="1">
    <citation type="submission" date="2019-04" db="EMBL/GenBank/DDBJ databases">
        <title>Draft Whole-Genome sequence of the purple photosynthetic bacterium Rhodobacter capsulatus SP108 with an indigenous class A beta-lactamase.</title>
        <authorList>
            <person name="Robertson S."/>
            <person name="Meyer T.E."/>
            <person name="Kyndt J.A."/>
        </authorList>
    </citation>
    <scope>NUCLEOTIDE SEQUENCE [LARGE SCALE GENOMIC DNA]</scope>
    <source>
        <strain evidence="2 3">SP108</strain>
    </source>
</reference>
<evidence type="ECO:0000313" key="3">
    <source>
        <dbReference type="Proteomes" id="UP000310597"/>
    </source>
</evidence>
<dbReference type="RefSeq" id="WP_136906012.1">
    <property type="nucleotide sequence ID" value="NZ_SWJZ01000030.1"/>
</dbReference>
<protein>
    <submittedName>
        <fullName evidence="2">WGR domain-containing protein</fullName>
    </submittedName>
</protein>
<dbReference type="Proteomes" id="UP000310597">
    <property type="component" value="Unassembled WGS sequence"/>
</dbReference>
<name>A0A4U1JRN6_RHOCA</name>
<evidence type="ECO:0000259" key="1">
    <source>
        <dbReference type="PROSITE" id="PS51977"/>
    </source>
</evidence>
<dbReference type="InterPro" id="IPR049809">
    <property type="entry name" value="YehF/YfeS-like_WGR"/>
</dbReference>
<comment type="caution">
    <text evidence="2">The sequence shown here is derived from an EMBL/GenBank/DDBJ whole genome shotgun (WGS) entry which is preliminary data.</text>
</comment>
<dbReference type="OrthoDB" id="5801306at2"/>
<dbReference type="AlphaFoldDB" id="A0A4U1JRN6"/>
<dbReference type="InterPro" id="IPR036930">
    <property type="entry name" value="WGR_dom_sf"/>
</dbReference>
<sequence length="86" mass="9404">MALAHLHRIDPGANMARFYCIDVAATLFGDVSIVRTWGRIGTHGRTSIETCATVEDAKKVALQILQDKIRRGYLPAGQMLPPDLAV</sequence>
<organism evidence="2 3">
    <name type="scientific">Rhodobacter capsulatus</name>
    <name type="common">Rhodopseudomonas capsulata</name>
    <dbReference type="NCBI Taxonomy" id="1061"/>
    <lineage>
        <taxon>Bacteria</taxon>
        <taxon>Pseudomonadati</taxon>
        <taxon>Pseudomonadota</taxon>
        <taxon>Alphaproteobacteria</taxon>
        <taxon>Rhodobacterales</taxon>
        <taxon>Rhodobacter group</taxon>
        <taxon>Rhodobacter</taxon>
    </lineage>
</organism>
<dbReference type="CDD" id="cd07996">
    <property type="entry name" value="WGR_MMR_like"/>
    <property type="match status" value="1"/>
</dbReference>
<dbReference type="InterPro" id="IPR008893">
    <property type="entry name" value="WGR_domain"/>
</dbReference>
<accession>A0A4U1JRN6</accession>
<dbReference type="Pfam" id="PF05406">
    <property type="entry name" value="WGR"/>
    <property type="match status" value="1"/>
</dbReference>
<dbReference type="SUPFAM" id="SSF142921">
    <property type="entry name" value="WGR domain-like"/>
    <property type="match status" value="1"/>
</dbReference>
<dbReference type="PROSITE" id="PS51977">
    <property type="entry name" value="WGR"/>
    <property type="match status" value="1"/>
</dbReference>
<evidence type="ECO:0000313" key="2">
    <source>
        <dbReference type="EMBL" id="TKD21505.1"/>
    </source>
</evidence>